<feature type="compositionally biased region" description="Basic residues" evidence="1">
    <location>
        <begin position="1"/>
        <end position="13"/>
    </location>
</feature>
<accession>A0A8S5S474</accession>
<evidence type="ECO:0000256" key="1">
    <source>
        <dbReference type="SAM" id="MobiDB-lite"/>
    </source>
</evidence>
<dbReference type="EMBL" id="BK032514">
    <property type="protein sequence ID" value="DAF45611.1"/>
    <property type="molecule type" value="Genomic_DNA"/>
</dbReference>
<evidence type="ECO:0000313" key="2">
    <source>
        <dbReference type="EMBL" id="DAF45611.1"/>
    </source>
</evidence>
<feature type="region of interest" description="Disordered" evidence="1">
    <location>
        <begin position="1"/>
        <end position="33"/>
    </location>
</feature>
<protein>
    <submittedName>
        <fullName evidence="2">Uncharacterized protein</fullName>
    </submittedName>
</protein>
<sequence>MTRRRSDARRRRWTAGGRSCLRRDVRRGPGAQE</sequence>
<organism evidence="2">
    <name type="scientific">Siphoviridae sp. ctBLh2</name>
    <dbReference type="NCBI Taxonomy" id="2827803"/>
    <lineage>
        <taxon>Viruses</taxon>
        <taxon>Duplodnaviria</taxon>
        <taxon>Heunggongvirae</taxon>
        <taxon>Uroviricota</taxon>
        <taxon>Caudoviricetes</taxon>
    </lineage>
</organism>
<proteinExistence type="predicted"/>
<name>A0A8S5S474_9CAUD</name>
<reference evidence="2" key="1">
    <citation type="journal article" date="2021" name="Proc. Natl. Acad. Sci. U.S.A.">
        <title>A Catalog of Tens of Thousands of Viruses from Human Metagenomes Reveals Hidden Associations with Chronic Diseases.</title>
        <authorList>
            <person name="Tisza M.J."/>
            <person name="Buck C.B."/>
        </authorList>
    </citation>
    <scope>NUCLEOTIDE SEQUENCE</scope>
    <source>
        <strain evidence="2">CtBLh2</strain>
    </source>
</reference>